<evidence type="ECO:0000313" key="3">
    <source>
        <dbReference type="Proteomes" id="UP000624279"/>
    </source>
</evidence>
<reference evidence="2 3" key="1">
    <citation type="submission" date="2020-08" db="EMBL/GenBank/DDBJ databases">
        <title>Novel species isolated from subtropical streams in China.</title>
        <authorList>
            <person name="Lu H."/>
        </authorList>
    </citation>
    <scope>NUCLEOTIDE SEQUENCE [LARGE SCALE GENOMIC DNA]</scope>
    <source>
        <strain evidence="2 3">LX15W</strain>
    </source>
</reference>
<organism evidence="2 3">
    <name type="scientific">Undibacterium flavidum</name>
    <dbReference type="NCBI Taxonomy" id="2762297"/>
    <lineage>
        <taxon>Bacteria</taxon>
        <taxon>Pseudomonadati</taxon>
        <taxon>Pseudomonadota</taxon>
        <taxon>Betaproteobacteria</taxon>
        <taxon>Burkholderiales</taxon>
        <taxon>Oxalobacteraceae</taxon>
        <taxon>Undibacterium</taxon>
    </lineage>
</organism>
<dbReference type="Proteomes" id="UP000624279">
    <property type="component" value="Unassembled WGS sequence"/>
</dbReference>
<dbReference type="RefSeq" id="WP_186941875.1">
    <property type="nucleotide sequence ID" value="NZ_JACOGA010000008.1"/>
</dbReference>
<feature type="region of interest" description="Disordered" evidence="1">
    <location>
        <begin position="39"/>
        <end position="65"/>
    </location>
</feature>
<gene>
    <name evidence="2" type="ORF">H8K55_09575</name>
</gene>
<protein>
    <recommendedName>
        <fullName evidence="4">Secretion system X translation initiation factor</fullName>
    </recommendedName>
</protein>
<dbReference type="EMBL" id="JACOGA010000008">
    <property type="protein sequence ID" value="MBC3873839.1"/>
    <property type="molecule type" value="Genomic_DNA"/>
</dbReference>
<evidence type="ECO:0008006" key="4">
    <source>
        <dbReference type="Google" id="ProtNLM"/>
    </source>
</evidence>
<feature type="compositionally biased region" description="Polar residues" evidence="1">
    <location>
        <begin position="53"/>
        <end position="65"/>
    </location>
</feature>
<name>A0ABR6YB97_9BURK</name>
<evidence type="ECO:0000313" key="2">
    <source>
        <dbReference type="EMBL" id="MBC3873839.1"/>
    </source>
</evidence>
<comment type="caution">
    <text evidence="2">The sequence shown here is derived from an EMBL/GenBank/DDBJ whole genome shotgun (WGS) entry which is preliminary data.</text>
</comment>
<evidence type="ECO:0000256" key="1">
    <source>
        <dbReference type="SAM" id="MobiDB-lite"/>
    </source>
</evidence>
<sequence>MRVTRQQGLGIAALITMVLVVWTAWRDEELPAITEVRTPNRSSRAALAPTPSRPVSTELHSANSTSEPLLVNREPLLEATSDPFRPINFVAPPPKVLTPLPAPPPPPPPKPVAPAFPYQYFGRMLGLDGKLTTYLVRGDTLIAIREQDIVDNTYRVDSIIETQIVLTYLPLNEKTVLLTPTAAH</sequence>
<proteinExistence type="predicted"/>
<keyword evidence="3" id="KW-1185">Reference proteome</keyword>
<accession>A0ABR6YB97</accession>